<dbReference type="GO" id="GO:0120231">
    <property type="term" value="C:DNA recombinase auxiliary factor complex"/>
    <property type="evidence" value="ECO:0007669"/>
    <property type="project" value="TreeGrafter"/>
</dbReference>
<dbReference type="InterPro" id="IPR010776">
    <property type="entry name" value="Hop2_WH_dom"/>
</dbReference>
<evidence type="ECO:0000256" key="1">
    <source>
        <dbReference type="ARBA" id="ARBA00004123"/>
    </source>
</evidence>
<comment type="subcellular location">
    <subcellularLocation>
        <location evidence="1">Nucleus</location>
    </subcellularLocation>
</comment>
<reference evidence="9" key="1">
    <citation type="submission" date="2021-03" db="EMBL/GenBank/DDBJ databases">
        <title>Evolutionary innovations through gain and loss of genes in the ectomycorrhizal Boletales.</title>
        <authorList>
            <person name="Wu G."/>
            <person name="Miyauchi S."/>
            <person name="Morin E."/>
            <person name="Yang Z.-L."/>
            <person name="Xu J."/>
            <person name="Martin F.M."/>
        </authorList>
    </citation>
    <scope>NUCLEOTIDE SEQUENCE</scope>
    <source>
        <strain evidence="9">BR01</strain>
    </source>
</reference>
<dbReference type="GO" id="GO:0000794">
    <property type="term" value="C:condensed nuclear chromosome"/>
    <property type="evidence" value="ECO:0007669"/>
    <property type="project" value="TreeGrafter"/>
</dbReference>
<evidence type="ECO:0000259" key="8">
    <source>
        <dbReference type="Pfam" id="PF07106"/>
    </source>
</evidence>
<evidence type="ECO:0000256" key="6">
    <source>
        <dbReference type="SAM" id="Coils"/>
    </source>
</evidence>
<dbReference type="GO" id="GO:0010774">
    <property type="term" value="P:meiotic strand invasion involved in reciprocal meiotic recombination"/>
    <property type="evidence" value="ECO:0007669"/>
    <property type="project" value="TreeGrafter"/>
</dbReference>
<dbReference type="InterPro" id="IPR036388">
    <property type="entry name" value="WH-like_DNA-bd_sf"/>
</dbReference>
<dbReference type="Pfam" id="PF07106">
    <property type="entry name" value="WHD_TBPIP"/>
    <property type="match status" value="1"/>
</dbReference>
<feature type="region of interest" description="Disordered" evidence="7">
    <location>
        <begin position="218"/>
        <end position="240"/>
    </location>
</feature>
<name>A0A8I2YWI1_9AGAM</name>
<dbReference type="AlphaFoldDB" id="A0A8I2YWI1"/>
<evidence type="ECO:0000313" key="10">
    <source>
        <dbReference type="Proteomes" id="UP000683000"/>
    </source>
</evidence>
<dbReference type="GO" id="GO:0120230">
    <property type="term" value="F:recombinase activator activity"/>
    <property type="evidence" value="ECO:0007669"/>
    <property type="project" value="TreeGrafter"/>
</dbReference>
<dbReference type="Proteomes" id="UP000683000">
    <property type="component" value="Unassembled WGS sequence"/>
</dbReference>
<comment type="caution">
    <text evidence="9">The sequence shown here is derived from an EMBL/GenBank/DDBJ whole genome shotgun (WGS) entry which is preliminary data.</text>
</comment>
<dbReference type="GO" id="GO:0007129">
    <property type="term" value="P:homologous chromosome pairing at meiosis"/>
    <property type="evidence" value="ECO:0007669"/>
    <property type="project" value="TreeGrafter"/>
</dbReference>
<gene>
    <name evidence="9" type="ORF">JVT61DRAFT_13871</name>
</gene>
<keyword evidence="6" id="KW-0175">Coiled coil</keyword>
<evidence type="ECO:0000256" key="7">
    <source>
        <dbReference type="SAM" id="MobiDB-lite"/>
    </source>
</evidence>
<evidence type="ECO:0000256" key="4">
    <source>
        <dbReference type="ARBA" id="ARBA00023242"/>
    </source>
</evidence>
<evidence type="ECO:0000256" key="2">
    <source>
        <dbReference type="ARBA" id="ARBA00007922"/>
    </source>
</evidence>
<dbReference type="GO" id="GO:0000709">
    <property type="term" value="P:meiotic joint molecule formation"/>
    <property type="evidence" value="ECO:0007669"/>
    <property type="project" value="TreeGrafter"/>
</dbReference>
<accession>A0A8I2YWI1</accession>
<comment type="similarity">
    <text evidence="2">Belongs to the HOP2 family.</text>
</comment>
<evidence type="ECO:0000313" key="9">
    <source>
        <dbReference type="EMBL" id="KAG6378178.1"/>
    </source>
</evidence>
<protein>
    <submittedName>
        <fullName evidence="9">TBPIP-domain-containing protein</fullName>
    </submittedName>
</protein>
<dbReference type="EMBL" id="JAGFBS010000007">
    <property type="protein sequence ID" value="KAG6378178.1"/>
    <property type="molecule type" value="Genomic_DNA"/>
</dbReference>
<dbReference type="OrthoDB" id="272266at2759"/>
<proteinExistence type="inferred from homology"/>
<keyword evidence="4" id="KW-0539">Nucleus</keyword>
<evidence type="ECO:0000256" key="5">
    <source>
        <dbReference type="ARBA" id="ARBA00023254"/>
    </source>
</evidence>
<feature type="coiled-coil region" evidence="6">
    <location>
        <begin position="103"/>
        <end position="146"/>
    </location>
</feature>
<keyword evidence="10" id="KW-1185">Reference proteome</keyword>
<sequence length="240" mass="26445">MTTKAKSDVKVLKGQDAEDAILQYMKKMNRPFGAVDISANLKGAVPKATTAKILVSLADKGAIIQKTYGKTNFYVANQNDIDTLDANELAALDMECKTVEEANNVVAAEVKSLQLELNKLKNTPTGAELEAQIEDANKTIARLSATLAPLRSGVPLISSDDLAQLDADWNRWRPEWCRRKKIFTSFWQFATDTLPPQDATALAEDLGIEFDTPEHTSLERGPLCAVQGQNSKPNLKRKRE</sequence>
<feature type="domain" description="Homologous-pairing protein 2 winged helix" evidence="8">
    <location>
        <begin position="16"/>
        <end position="77"/>
    </location>
</feature>
<dbReference type="PANTHER" id="PTHR15938:SF0">
    <property type="entry name" value="HOMOLOGOUS-PAIRING PROTEIN 2 HOMOLOG"/>
    <property type="match status" value="1"/>
</dbReference>
<dbReference type="GO" id="GO:0003690">
    <property type="term" value="F:double-stranded DNA binding"/>
    <property type="evidence" value="ECO:0007669"/>
    <property type="project" value="TreeGrafter"/>
</dbReference>
<dbReference type="PANTHER" id="PTHR15938">
    <property type="entry name" value="TBP-1 INTERACTING PROTEIN"/>
    <property type="match status" value="1"/>
</dbReference>
<keyword evidence="5" id="KW-0469">Meiosis</keyword>
<dbReference type="Gene3D" id="1.10.10.10">
    <property type="entry name" value="Winged helix-like DNA-binding domain superfamily/Winged helix DNA-binding domain"/>
    <property type="match status" value="1"/>
</dbReference>
<keyword evidence="3" id="KW-0233">DNA recombination</keyword>
<organism evidence="9 10">
    <name type="scientific">Boletus reticuloceps</name>
    <dbReference type="NCBI Taxonomy" id="495285"/>
    <lineage>
        <taxon>Eukaryota</taxon>
        <taxon>Fungi</taxon>
        <taxon>Dikarya</taxon>
        <taxon>Basidiomycota</taxon>
        <taxon>Agaricomycotina</taxon>
        <taxon>Agaricomycetes</taxon>
        <taxon>Agaricomycetidae</taxon>
        <taxon>Boletales</taxon>
        <taxon>Boletineae</taxon>
        <taxon>Boletaceae</taxon>
        <taxon>Boletoideae</taxon>
        <taxon>Boletus</taxon>
    </lineage>
</organism>
<evidence type="ECO:0000256" key="3">
    <source>
        <dbReference type="ARBA" id="ARBA00023172"/>
    </source>
</evidence>